<keyword evidence="10" id="KW-1185">Reference proteome</keyword>
<dbReference type="InterPro" id="IPR008166">
    <property type="entry name" value="Glyco_transf_92"/>
</dbReference>
<name>A0AA36CQK0_9BILA</name>
<keyword evidence="6" id="KW-1133">Transmembrane helix</keyword>
<dbReference type="EC" id="2.4.1.-" evidence="8"/>
<accession>A0AA36CQK0</accession>
<evidence type="ECO:0000256" key="2">
    <source>
        <dbReference type="ARBA" id="ARBA00007647"/>
    </source>
</evidence>
<comment type="caution">
    <text evidence="9">The sequence shown here is derived from an EMBL/GenBank/DDBJ whole genome shotgun (WGS) entry which is preliminary data.</text>
</comment>
<gene>
    <name evidence="9" type="ORF">MSPICULIGERA_LOCUS10775</name>
</gene>
<dbReference type="AlphaFoldDB" id="A0AA36CQK0"/>
<dbReference type="PANTHER" id="PTHR21645:SF8">
    <property type="entry name" value="GLYCOSYLTRANSFERASE FAMILY 92 PROTEIN F13G3.3"/>
    <property type="match status" value="1"/>
</dbReference>
<dbReference type="GO" id="GO:0016020">
    <property type="term" value="C:membrane"/>
    <property type="evidence" value="ECO:0007669"/>
    <property type="project" value="UniProtKB-SubCell"/>
</dbReference>
<keyword evidence="3 8" id="KW-0328">Glycosyltransferase</keyword>
<comment type="similarity">
    <text evidence="2 8">Belongs to the glycosyltransferase 92 family.</text>
</comment>
<dbReference type="Proteomes" id="UP001177023">
    <property type="component" value="Unassembled WGS sequence"/>
</dbReference>
<evidence type="ECO:0000256" key="5">
    <source>
        <dbReference type="ARBA" id="ARBA00022692"/>
    </source>
</evidence>
<evidence type="ECO:0000256" key="8">
    <source>
        <dbReference type="RuleBase" id="RU366017"/>
    </source>
</evidence>
<keyword evidence="4 8" id="KW-0808">Transferase</keyword>
<organism evidence="9 10">
    <name type="scientific">Mesorhabditis spiculigera</name>
    <dbReference type="NCBI Taxonomy" id="96644"/>
    <lineage>
        <taxon>Eukaryota</taxon>
        <taxon>Metazoa</taxon>
        <taxon>Ecdysozoa</taxon>
        <taxon>Nematoda</taxon>
        <taxon>Chromadorea</taxon>
        <taxon>Rhabditida</taxon>
        <taxon>Rhabditina</taxon>
        <taxon>Rhabditomorpha</taxon>
        <taxon>Rhabditoidea</taxon>
        <taxon>Rhabditidae</taxon>
        <taxon>Mesorhabditinae</taxon>
        <taxon>Mesorhabditis</taxon>
    </lineage>
</organism>
<dbReference type="InterPro" id="IPR052012">
    <property type="entry name" value="GTase_92"/>
</dbReference>
<evidence type="ECO:0000313" key="10">
    <source>
        <dbReference type="Proteomes" id="UP001177023"/>
    </source>
</evidence>
<comment type="subcellular location">
    <subcellularLocation>
        <location evidence="1">Membrane</location>
        <topology evidence="1">Single-pass membrane protein</topology>
    </subcellularLocation>
</comment>
<dbReference type="Pfam" id="PF01697">
    <property type="entry name" value="Glyco_transf_92"/>
    <property type="match status" value="1"/>
</dbReference>
<evidence type="ECO:0000256" key="3">
    <source>
        <dbReference type="ARBA" id="ARBA00022676"/>
    </source>
</evidence>
<reference evidence="9" key="1">
    <citation type="submission" date="2023-06" db="EMBL/GenBank/DDBJ databases">
        <authorList>
            <person name="Delattre M."/>
        </authorList>
    </citation>
    <scope>NUCLEOTIDE SEQUENCE</scope>
    <source>
        <strain evidence="9">AF72</strain>
    </source>
</reference>
<evidence type="ECO:0000256" key="7">
    <source>
        <dbReference type="ARBA" id="ARBA00023136"/>
    </source>
</evidence>
<evidence type="ECO:0000256" key="6">
    <source>
        <dbReference type="ARBA" id="ARBA00022989"/>
    </source>
</evidence>
<evidence type="ECO:0000256" key="1">
    <source>
        <dbReference type="ARBA" id="ARBA00004167"/>
    </source>
</evidence>
<sequence>MGLQLKRSMFLRLALTDPKQFLRPRFLPLWALGLSLCVYLLMPIPVRRHPVPFESPYDHAPFDQFLISSYYYPNSKSLGPNAVALVLTGHIHSVTIEQVVIMGWNQTANTMQMPRMQRITPHHVCKWVSYEIVTNTLPNMTQLAMVLGNRYEVIPFREPVYERHEVVTCIAPLFANEQWQYALFAAHTYKRFGTYMHLYVRSMVAPMFEMLKEYEKEGYLKIQPWMRINLKTVDEELFNPNVHIEFRNQAAAQTDCLLQYKESASYISFVDLDDILIPRLANNYLSEFNMMFAANPMAAYVHYSKENVAVRGHIASEDFSLAQMYSSIEFKQVNETGKFVTKPSLINSTWIHWPVWMPPGMRGHNVPHHMNAITHLKLMEPEMKLPSKEIRTPLFEPVAGMGNESHPLLTKEDIQWMQADLERMLAKPAIAAITTSHSFRFHYSGRHDKITCPGPDRCKFPENPGILCANSDGDYFSTSGNQRFNIHYVTNQHFRGSCKSPNGWCLYRQESGSFECDEQAICPRLLGKNQTNACTTTKGQNTICCCSHAFRECHDPWCYTLFTHKRDGGALHMEFGCQSRQLVKHDVFREQYRKFGNNTAWKRIEAQYHQPRSPSLDAAELARIRREMNVSKDRSLLKSVLFLLTVMLWD</sequence>
<proteinExistence type="inferred from homology"/>
<keyword evidence="7" id="KW-0472">Membrane</keyword>
<evidence type="ECO:0000313" key="9">
    <source>
        <dbReference type="EMBL" id="CAJ0572387.1"/>
    </source>
</evidence>
<evidence type="ECO:0000256" key="4">
    <source>
        <dbReference type="ARBA" id="ARBA00022679"/>
    </source>
</evidence>
<keyword evidence="5" id="KW-0812">Transmembrane</keyword>
<dbReference type="EMBL" id="CATQJA010002597">
    <property type="protein sequence ID" value="CAJ0572387.1"/>
    <property type="molecule type" value="Genomic_DNA"/>
</dbReference>
<feature type="non-terminal residue" evidence="9">
    <location>
        <position position="1"/>
    </location>
</feature>
<dbReference type="GO" id="GO:0016757">
    <property type="term" value="F:glycosyltransferase activity"/>
    <property type="evidence" value="ECO:0007669"/>
    <property type="project" value="UniProtKB-UniRule"/>
</dbReference>
<dbReference type="PANTHER" id="PTHR21645">
    <property type="entry name" value="GLYCOSYLTRANSFERASE FAMILY 92 PROTEIN"/>
    <property type="match status" value="1"/>
</dbReference>
<protein>
    <recommendedName>
        <fullName evidence="8">Glycosyltransferase family 92 protein</fullName>
        <ecNumber evidence="8">2.4.1.-</ecNumber>
    </recommendedName>
</protein>